<dbReference type="Proteomes" id="UP000195570">
    <property type="component" value="Unassembled WGS sequence"/>
</dbReference>
<name>A0A1G4HYJ2_TRYEQ</name>
<comment type="caution">
    <text evidence="1">The sequence shown here is derived from an EMBL/GenBank/DDBJ whole genome shotgun (WGS) entry which is preliminary data.</text>
</comment>
<keyword evidence="2" id="KW-1185">Reference proteome</keyword>
<dbReference type="GeneID" id="92382977"/>
<accession>A0A1G4HYJ2</accession>
<dbReference type="EMBL" id="CZPT02000047">
    <property type="protein sequence ID" value="SCU64366.1"/>
    <property type="molecule type" value="Genomic_DNA"/>
</dbReference>
<gene>
    <name evidence="1" type="ORF">TEOVI_000904300</name>
</gene>
<reference evidence="1" key="1">
    <citation type="submission" date="2016-09" db="EMBL/GenBank/DDBJ databases">
        <authorList>
            <person name="Hebert L."/>
            <person name="Moumen B."/>
        </authorList>
    </citation>
    <scope>NUCLEOTIDE SEQUENCE [LARGE SCALE GENOMIC DNA]</scope>
    <source>
        <strain evidence="1">OVI</strain>
    </source>
</reference>
<evidence type="ECO:0000313" key="1">
    <source>
        <dbReference type="EMBL" id="SCU64366.1"/>
    </source>
</evidence>
<sequence>MSTEELVQRVVQMQMTSPHFAEYCVAHVTDSKHKFLFDATDSEERRLYCALLQRMRGGFISDESRECAGATAAGTERQRQRHRHRVLTLWQSLSHYFTSAAAAGATTFCSRVAASAAVVYGPHMPHMFRNIKDLAAFVEMVDAAPRGEEHQRAIVQFMRGRLPMTEVFLHVMLQLCDGYVYEAWCMQAQKPVEEMCMRGGKNQKEEEGGSAYGMASRRKDAASWSTNYTAPSDIMVDEAALQKGGTVIFLANMLMAEHETFGRPLRYGAVFEHYILRMVQLLARYAMDGSEALAFVRETVEVWTEGNVFAPATLQDMRDAVGIKANANNHR</sequence>
<protein>
    <submittedName>
        <fullName evidence="1">Uncharacterized protein</fullName>
    </submittedName>
</protein>
<proteinExistence type="predicted"/>
<dbReference type="VEuPathDB" id="TriTrypDB:TEOVI_000904300"/>
<dbReference type="AlphaFoldDB" id="A0A1G4HYJ2"/>
<organism evidence="1 2">
    <name type="scientific">Trypanosoma equiperdum</name>
    <dbReference type="NCBI Taxonomy" id="5694"/>
    <lineage>
        <taxon>Eukaryota</taxon>
        <taxon>Discoba</taxon>
        <taxon>Euglenozoa</taxon>
        <taxon>Kinetoplastea</taxon>
        <taxon>Metakinetoplastina</taxon>
        <taxon>Trypanosomatida</taxon>
        <taxon>Trypanosomatidae</taxon>
        <taxon>Trypanosoma</taxon>
    </lineage>
</organism>
<dbReference type="RefSeq" id="XP_067076144.1">
    <property type="nucleotide sequence ID" value="XM_067220043.1"/>
</dbReference>
<evidence type="ECO:0000313" key="2">
    <source>
        <dbReference type="Proteomes" id="UP000195570"/>
    </source>
</evidence>